<dbReference type="EMBL" id="KB206458">
    <property type="protein sequence ID" value="ELP91555.1"/>
    <property type="molecule type" value="Genomic_DNA"/>
</dbReference>
<dbReference type="VEuPathDB" id="AmoebaDB:EIN_127950"/>
<dbReference type="RefSeq" id="XP_004258326.1">
    <property type="nucleotide sequence ID" value="XM_004258278.1"/>
</dbReference>
<proteinExistence type="predicted"/>
<evidence type="ECO:0000313" key="2">
    <source>
        <dbReference type="Proteomes" id="UP000014680"/>
    </source>
</evidence>
<gene>
    <name evidence="1" type="ORF">EIN_127950</name>
</gene>
<sequence>MDQTAIMTAFVTYFCQSDTLKRFYLFREYETPPLSVASRTRWLEIVKHIRDIEENYGLILLYQQQPKAHSDMIAYMKKIFVKKTNLYPIIETFELDKDKTLMNFKALHDVLYLVKSLCTVFQEEKSFIFVFWERVQLFRMYLINVLNNVRKSDYSDLYFLGNDSNCNTPNTEVDLDLLQCLLQTVIQSFDIRFNTISSSEDIRQFVDVLKKCSNLPDYLVNSTNNSMDDDENRIGVDSEDVVETTSEEIEEVEHCNDENEVNNILGEMFGELPKNDIELINGNNLIGIDNTDFNIEGLMYMFYKPDEIINKFSDNTLEKKVILQYPKNLKIPKKNLKNWNLLLKVIWI</sequence>
<organism evidence="1 2">
    <name type="scientific">Entamoeba invadens IP1</name>
    <dbReference type="NCBI Taxonomy" id="370355"/>
    <lineage>
        <taxon>Eukaryota</taxon>
        <taxon>Amoebozoa</taxon>
        <taxon>Evosea</taxon>
        <taxon>Archamoebae</taxon>
        <taxon>Mastigamoebida</taxon>
        <taxon>Entamoebidae</taxon>
        <taxon>Entamoeba</taxon>
    </lineage>
</organism>
<dbReference type="AlphaFoldDB" id="L7FPG8"/>
<protein>
    <submittedName>
        <fullName evidence="1">Uncharacterized protein</fullName>
    </submittedName>
</protein>
<keyword evidence="2" id="KW-1185">Reference proteome</keyword>
<dbReference type="GeneID" id="14890540"/>
<evidence type="ECO:0000313" key="1">
    <source>
        <dbReference type="EMBL" id="ELP91555.1"/>
    </source>
</evidence>
<dbReference type="Proteomes" id="UP000014680">
    <property type="component" value="Unassembled WGS sequence"/>
</dbReference>
<dbReference type="KEGG" id="eiv:EIN_127950"/>
<name>L7FPG8_ENTIV</name>
<accession>L7FPG8</accession>
<reference evidence="1 2" key="1">
    <citation type="submission" date="2012-10" db="EMBL/GenBank/DDBJ databases">
        <authorList>
            <person name="Zafar N."/>
            <person name="Inman J."/>
            <person name="Hall N."/>
            <person name="Lorenzi H."/>
            <person name="Caler E."/>
        </authorList>
    </citation>
    <scope>NUCLEOTIDE SEQUENCE [LARGE SCALE GENOMIC DNA]</scope>
    <source>
        <strain evidence="1 2">IP1</strain>
    </source>
</reference>